<keyword evidence="2" id="KW-0479">Metal-binding</keyword>
<keyword evidence="5" id="KW-0100">Branched-chain amino acid biosynthesis</keyword>
<keyword evidence="3" id="KW-0411">Iron-sulfur</keyword>
<accession>A0AB35HEA0</accession>
<evidence type="ECO:0000256" key="3">
    <source>
        <dbReference type="ARBA" id="ARBA00023014"/>
    </source>
</evidence>
<dbReference type="InterPro" id="IPR037237">
    <property type="entry name" value="IlvD/EDD_N"/>
</dbReference>
<dbReference type="Pfam" id="PF00920">
    <property type="entry name" value="ILVD_EDD_N"/>
    <property type="match status" value="1"/>
</dbReference>
<dbReference type="GO" id="GO:0004160">
    <property type="term" value="F:dihydroxy-acid dehydratase activity"/>
    <property type="evidence" value="ECO:0007669"/>
    <property type="project" value="UniProtKB-EC"/>
</dbReference>
<comment type="similarity">
    <text evidence="1">Belongs to the IlvD/Edd family.</text>
</comment>
<dbReference type="SUPFAM" id="SSF143975">
    <property type="entry name" value="IlvD/EDD N-terminal domain-like"/>
    <property type="match status" value="1"/>
</dbReference>
<evidence type="ECO:0000256" key="1">
    <source>
        <dbReference type="ARBA" id="ARBA00006486"/>
    </source>
</evidence>
<dbReference type="InterPro" id="IPR000581">
    <property type="entry name" value="ILV_EDD_N"/>
</dbReference>
<evidence type="ECO:0000256" key="5">
    <source>
        <dbReference type="ARBA" id="ARBA00023304"/>
    </source>
</evidence>
<dbReference type="GO" id="GO:0009082">
    <property type="term" value="P:branched-chain amino acid biosynthetic process"/>
    <property type="evidence" value="ECO:0007669"/>
    <property type="project" value="UniProtKB-KW"/>
</dbReference>
<evidence type="ECO:0000259" key="6">
    <source>
        <dbReference type="Pfam" id="PF00920"/>
    </source>
</evidence>
<evidence type="ECO:0000313" key="8">
    <source>
        <dbReference type="Proteomes" id="UP001198010"/>
    </source>
</evidence>
<gene>
    <name evidence="7" type="ORF">LJD63_09865</name>
</gene>
<feature type="non-terminal residue" evidence="7">
    <location>
        <position position="1"/>
    </location>
</feature>
<evidence type="ECO:0000256" key="2">
    <source>
        <dbReference type="ARBA" id="ARBA00022714"/>
    </source>
</evidence>
<keyword evidence="4 7" id="KW-0456">Lyase</keyword>
<protein>
    <submittedName>
        <fullName evidence="7">Dihydroxy-acid dehydratase</fullName>
        <ecNumber evidence="7">4.2.1.9</ecNumber>
    </submittedName>
</protein>
<reference evidence="7" key="1">
    <citation type="submission" date="2021-10" db="EMBL/GenBank/DDBJ databases">
        <title>Collection of gut derived symbiotic bacterial strains cultured from healthy donors.</title>
        <authorList>
            <person name="Lin H."/>
            <person name="Littmann E."/>
            <person name="Kohout C."/>
            <person name="Pamer E.G."/>
        </authorList>
    </citation>
    <scope>NUCLEOTIDE SEQUENCE</scope>
    <source>
        <strain evidence="7">DFI.4.35</strain>
    </source>
</reference>
<evidence type="ECO:0000256" key="4">
    <source>
        <dbReference type="ARBA" id="ARBA00023239"/>
    </source>
</evidence>
<dbReference type="AlphaFoldDB" id="A0AB35HEA0"/>
<keyword evidence="2" id="KW-0408">Iron</keyword>
<dbReference type="EC" id="4.2.1.9" evidence="7"/>
<dbReference type="Proteomes" id="UP001198010">
    <property type="component" value="Unassembled WGS sequence"/>
</dbReference>
<dbReference type="GO" id="GO:0051537">
    <property type="term" value="F:2 iron, 2 sulfur cluster binding"/>
    <property type="evidence" value="ECO:0007669"/>
    <property type="project" value="UniProtKB-KW"/>
</dbReference>
<dbReference type="RefSeq" id="WP_227283847.1">
    <property type="nucleotide sequence ID" value="NZ_JAJDLA010000062.1"/>
</dbReference>
<dbReference type="PANTHER" id="PTHR43661">
    <property type="entry name" value="D-XYLONATE DEHYDRATASE"/>
    <property type="match status" value="1"/>
</dbReference>
<dbReference type="PANTHER" id="PTHR43661:SF3">
    <property type="entry name" value="D-XYLONATE DEHYDRATASE YAGF-RELATED"/>
    <property type="match status" value="1"/>
</dbReference>
<name>A0AB35HEA0_9FIRM</name>
<dbReference type="EMBL" id="JAJDLA010000062">
    <property type="protein sequence ID" value="MCB8606556.1"/>
    <property type="molecule type" value="Genomic_DNA"/>
</dbReference>
<organism evidence="7 8">
    <name type="scientific">Veillonella nakazawae</name>
    <dbReference type="NCBI Taxonomy" id="2682456"/>
    <lineage>
        <taxon>Bacteria</taxon>
        <taxon>Bacillati</taxon>
        <taxon>Bacillota</taxon>
        <taxon>Negativicutes</taxon>
        <taxon>Veillonellales</taxon>
        <taxon>Veillonellaceae</taxon>
        <taxon>Veillonella</taxon>
    </lineage>
</organism>
<feature type="non-terminal residue" evidence="7">
    <location>
        <position position="88"/>
    </location>
</feature>
<keyword evidence="5" id="KW-0028">Amino-acid biosynthesis</keyword>
<feature type="domain" description="Dihydroxy-acid/6-phosphogluconate dehydratase N-terminal" evidence="6">
    <location>
        <begin position="1"/>
        <end position="81"/>
    </location>
</feature>
<dbReference type="GO" id="GO:0005829">
    <property type="term" value="C:cytosol"/>
    <property type="evidence" value="ECO:0007669"/>
    <property type="project" value="TreeGrafter"/>
</dbReference>
<evidence type="ECO:0000313" key="7">
    <source>
        <dbReference type="EMBL" id="MCB8606556.1"/>
    </source>
</evidence>
<keyword evidence="2" id="KW-0001">2Fe-2S</keyword>
<comment type="caution">
    <text evidence="7">The sequence shown here is derived from an EMBL/GenBank/DDBJ whole genome shotgun (WGS) entry which is preliminary data.</text>
</comment>
<sequence length="88" mass="9692">NTVLHTLAIAREAGIDYDLERINKVAERVPYLAKIMPASDYSMHDVHLAGGISAIVHELCKIKGAIHPGRLTITGKSIYENVKNAEIR</sequence>
<proteinExistence type="inferred from homology"/>